<dbReference type="OrthoDB" id="5835829at2759"/>
<reference evidence="5" key="2">
    <citation type="submission" date="2018-10" db="UniProtKB">
        <authorList>
            <consortium name="EnsemblPlants"/>
        </authorList>
    </citation>
    <scope>IDENTIFICATION</scope>
</reference>
<organism evidence="5">
    <name type="scientific">Triticum aestivum</name>
    <name type="common">Wheat</name>
    <dbReference type="NCBI Taxonomy" id="4565"/>
    <lineage>
        <taxon>Eukaryota</taxon>
        <taxon>Viridiplantae</taxon>
        <taxon>Streptophyta</taxon>
        <taxon>Embryophyta</taxon>
        <taxon>Tracheophyta</taxon>
        <taxon>Spermatophyta</taxon>
        <taxon>Magnoliopsida</taxon>
        <taxon>Liliopsida</taxon>
        <taxon>Poales</taxon>
        <taxon>Poaceae</taxon>
        <taxon>BOP clade</taxon>
        <taxon>Pooideae</taxon>
        <taxon>Triticodae</taxon>
        <taxon>Triticeae</taxon>
        <taxon>Triticinae</taxon>
        <taxon>Triticum</taxon>
    </lineage>
</organism>
<keyword evidence="6" id="KW-1185">Reference proteome</keyword>
<dbReference type="Pfam" id="PF00201">
    <property type="entry name" value="UDPGT"/>
    <property type="match status" value="1"/>
</dbReference>
<dbReference type="CDD" id="cd03784">
    <property type="entry name" value="GT1_Gtf-like"/>
    <property type="match status" value="1"/>
</dbReference>
<dbReference type="Gramene" id="TraesKAR4B01G0442860.1">
    <property type="protein sequence ID" value="cds.TraesKAR4B01G0442860.1"/>
    <property type="gene ID" value="TraesKAR4B01G0442860"/>
</dbReference>
<dbReference type="EnsemblPlants" id="TraesCS4B02G371200.1">
    <property type="protein sequence ID" value="TraesCS4B02G371200.1.cds1"/>
    <property type="gene ID" value="TraesCS4B02G371200"/>
</dbReference>
<reference evidence="5" key="1">
    <citation type="submission" date="2018-08" db="EMBL/GenBank/DDBJ databases">
        <authorList>
            <person name="Rossello M."/>
        </authorList>
    </citation>
    <scope>NUCLEOTIDE SEQUENCE [LARGE SCALE GENOMIC DNA]</scope>
    <source>
        <strain evidence="5">cv. Chinese Spring</strain>
    </source>
</reference>
<gene>
    <name evidence="5" type="primary">LOC123093923</name>
</gene>
<dbReference type="OMA" id="RANTWMP"/>
<dbReference type="InterPro" id="IPR002213">
    <property type="entry name" value="UDP_glucos_trans"/>
</dbReference>
<dbReference type="Gramene" id="TraesRN4B0100988500.1">
    <property type="protein sequence ID" value="TraesRN4B0100988500.1"/>
    <property type="gene ID" value="TraesRN4B0100988500"/>
</dbReference>
<dbReference type="SMR" id="A0A3B6J033"/>
<dbReference type="GeneID" id="123093923"/>
<dbReference type="PANTHER" id="PTHR48047">
    <property type="entry name" value="GLYCOSYLTRANSFERASE"/>
    <property type="match status" value="1"/>
</dbReference>
<dbReference type="STRING" id="4565.A0A3B6J033"/>
<dbReference type="EC" id="2.4.1.-" evidence="4"/>
<dbReference type="Gramene" id="TraesCS4B03G0955200.1">
    <property type="protein sequence ID" value="TraesCS4B03G0955200.1.CDS1"/>
    <property type="gene ID" value="TraesCS4B03G0955200"/>
</dbReference>
<keyword evidence="3" id="KW-0328">Glycosyltransferase</keyword>
<name>A0A3B6J033_WHEAT</name>
<evidence type="ECO:0000256" key="4">
    <source>
        <dbReference type="RuleBase" id="RU362057"/>
    </source>
</evidence>
<dbReference type="FunFam" id="3.40.50.2000:FF:000063">
    <property type="entry name" value="Glycosyltransferase"/>
    <property type="match status" value="1"/>
</dbReference>
<dbReference type="AlphaFoldDB" id="A0A3B6J033"/>
<dbReference type="GO" id="GO:0035251">
    <property type="term" value="F:UDP-glucosyltransferase activity"/>
    <property type="evidence" value="ECO:0000318"/>
    <property type="project" value="GO_Central"/>
</dbReference>
<evidence type="ECO:0000256" key="2">
    <source>
        <dbReference type="ARBA" id="ARBA00022679"/>
    </source>
</evidence>
<proteinExistence type="inferred from homology"/>
<evidence type="ECO:0000313" key="6">
    <source>
        <dbReference type="Proteomes" id="UP000019116"/>
    </source>
</evidence>
<dbReference type="RefSeq" id="XP_044371919.1">
    <property type="nucleotide sequence ID" value="XM_044515984.1"/>
</dbReference>
<evidence type="ECO:0000256" key="3">
    <source>
        <dbReference type="RuleBase" id="RU003718"/>
    </source>
</evidence>
<protein>
    <recommendedName>
        <fullName evidence="4">Glycosyltransferase</fullName>
        <ecNumber evidence="4">2.4.1.-</ecNumber>
    </recommendedName>
</protein>
<dbReference type="PROSITE" id="PS00375">
    <property type="entry name" value="UDPGT"/>
    <property type="match status" value="1"/>
</dbReference>
<accession>A0A3B6J033</accession>
<dbReference type="InterPro" id="IPR035595">
    <property type="entry name" value="UDP_glycos_trans_CS"/>
</dbReference>
<keyword evidence="2 3" id="KW-0808">Transferase</keyword>
<dbReference type="SUPFAM" id="SSF53756">
    <property type="entry name" value="UDP-Glycosyltransferase/glycogen phosphorylase"/>
    <property type="match status" value="1"/>
</dbReference>
<evidence type="ECO:0000256" key="1">
    <source>
        <dbReference type="ARBA" id="ARBA00009995"/>
    </source>
</evidence>
<dbReference type="Gene3D" id="3.40.50.2000">
    <property type="entry name" value="Glycogen Phosphorylase B"/>
    <property type="match status" value="2"/>
</dbReference>
<dbReference type="Proteomes" id="UP000019116">
    <property type="component" value="Chromosome 4B"/>
</dbReference>
<evidence type="ECO:0000313" key="5">
    <source>
        <dbReference type="EnsemblPlants" id="TraesCS4B02G371200.1.cds1"/>
    </source>
</evidence>
<dbReference type="PANTHER" id="PTHR48047:SF19">
    <property type="entry name" value="GLYCOSYLTRANSFERASE"/>
    <property type="match status" value="1"/>
</dbReference>
<dbReference type="Gramene" id="TraesCLE_scaffold_069274_01G000300.1">
    <property type="protein sequence ID" value="TraesCLE_scaffold_069274_01G000300.1"/>
    <property type="gene ID" value="TraesCLE_scaffold_069274_01G000300"/>
</dbReference>
<comment type="similarity">
    <text evidence="1 3">Belongs to the UDP-glycosyltransferase family.</text>
</comment>
<dbReference type="Gramene" id="TraesCS4B02G371200.1">
    <property type="protein sequence ID" value="TraesCS4B02G371200.1.cds1"/>
    <property type="gene ID" value="TraesCS4B02G371200"/>
</dbReference>
<sequence length="507" mass="54588">MNKPSLATTVPRGEEEMASAAAAAASATSSKKTMLRVLIFPFFATSHIEPFTDLAVRLVAAGPAVEATIAVTPANAPVVQSLLRRRGQPEHVKIATYPFPAVEGLPEGVENLGRATEADAWRIDAAALSEHRMRPAQEALARAQSPDAVVTDVHFAWNVRVAGELGAPCVAFSAIGAFPTLALHHLERVDVDDGDADVVTVPQFPAPSIRVPRAELPEFLRGHERYSMLSKIVPVQDCFCQAMNTSSELERQYCEMYMRHGYAKRAYFVGPLFFSSSSPSPSPAGGGVDDQQSQCIGWLDSKPSRSVVYLCFGSLTHVSDAQLQQLALGLEAAGKPFLWVVRDAGNWTPPEGWSERVGDRGLLVTAWAPQTAILGHPAVGAFVTHCGWNSVLETVMAGVPVLTWPMVFEQFITERLVTEVLGIGERLWPCGAGLRSTRHEEHEVVPAGDVARAVTAFMRPGGAGDAARSRVTDLAAKCRAAVAEGGSSHRDLRRLVDDLMEAKAKRS</sequence>
<dbReference type="KEGG" id="taes:123093923"/>